<name>A0ABT8GE01_9MICO</name>
<evidence type="ECO:0000256" key="4">
    <source>
        <dbReference type="ARBA" id="ARBA00022490"/>
    </source>
</evidence>
<evidence type="ECO:0000256" key="10">
    <source>
        <dbReference type="SAM" id="MobiDB-lite"/>
    </source>
</evidence>
<keyword evidence="6 9" id="KW-0175">Coiled coil</keyword>
<proteinExistence type="inferred from homology"/>
<comment type="caution">
    <text evidence="11">The sequence shown here is derived from an EMBL/GenBank/DDBJ whole genome shotgun (WGS) entry which is preliminary data.</text>
</comment>
<dbReference type="Proteomes" id="UP001172708">
    <property type="component" value="Unassembled WGS sequence"/>
</dbReference>
<feature type="compositionally biased region" description="Low complexity" evidence="10">
    <location>
        <begin position="54"/>
        <end position="75"/>
    </location>
</feature>
<sequence>MALLTAEDVLNKAFSKTKYREGFDQDEVDDFLDEVAHTVQSLTAERDDLAKRLAQAQAGAPSSPEASAAPASEPSTEGGLLAAATDPTPPSATGMLAMAQKLHDEYVHAGEAERDRLIDDAKTKAESIVEQAETDAKARMDELVSERSDLERKIDDLRRFERDYRARLKSYLENLLGDLDHGGKAEPAGAAPAFGTGFGAGVTASDDASDGGDAGSHDDGEPQHSVPTFEQSSSGGAFAPATEASAPSAGDDDQPLSAPSSPWAQVRPQDGGSAAQAADEQPAPWGASAYQPLAGPPHDDATPTFGAPSAQDGDDKNS</sequence>
<dbReference type="InterPro" id="IPR007793">
    <property type="entry name" value="DivIVA_fam"/>
</dbReference>
<evidence type="ECO:0000256" key="5">
    <source>
        <dbReference type="ARBA" id="ARBA00022618"/>
    </source>
</evidence>
<gene>
    <name evidence="11" type="ORF">QQX02_01055</name>
</gene>
<dbReference type="Pfam" id="PF05103">
    <property type="entry name" value="DivIVA"/>
    <property type="match status" value="1"/>
</dbReference>
<dbReference type="EMBL" id="JAUHQA010000001">
    <property type="protein sequence ID" value="MDN4479511.1"/>
    <property type="molecule type" value="Genomic_DNA"/>
</dbReference>
<feature type="compositionally biased region" description="Low complexity" evidence="10">
    <location>
        <begin position="185"/>
        <end position="206"/>
    </location>
</feature>
<keyword evidence="5" id="KW-0132">Cell division</keyword>
<dbReference type="InterPro" id="IPR019933">
    <property type="entry name" value="DivIVA_domain"/>
</dbReference>
<evidence type="ECO:0000256" key="9">
    <source>
        <dbReference type="SAM" id="Coils"/>
    </source>
</evidence>
<dbReference type="Gene3D" id="6.10.250.660">
    <property type="match status" value="1"/>
</dbReference>
<dbReference type="NCBIfam" id="TIGR03544">
    <property type="entry name" value="DivI1A_domain"/>
    <property type="match status" value="1"/>
</dbReference>
<feature type="region of interest" description="Disordered" evidence="10">
    <location>
        <begin position="47"/>
        <end position="92"/>
    </location>
</feature>
<feature type="coiled-coil region" evidence="9">
    <location>
        <begin position="133"/>
        <end position="160"/>
    </location>
</feature>
<evidence type="ECO:0000256" key="1">
    <source>
        <dbReference type="ARBA" id="ARBA00004496"/>
    </source>
</evidence>
<dbReference type="RefSeq" id="WP_301140671.1">
    <property type="nucleotide sequence ID" value="NZ_JAUHQA010000001.1"/>
</dbReference>
<protein>
    <recommendedName>
        <fullName evidence="3">Cell wall synthesis protein Wag31</fullName>
    </recommendedName>
    <alternativeName>
        <fullName evidence="8">Antigen 84</fullName>
    </alternativeName>
</protein>
<dbReference type="PANTHER" id="PTHR35794:SF2">
    <property type="entry name" value="CELL DIVISION PROTEIN DIVIVA"/>
    <property type="match status" value="1"/>
</dbReference>
<keyword evidence="12" id="KW-1185">Reference proteome</keyword>
<keyword evidence="4" id="KW-0963">Cytoplasm</keyword>
<evidence type="ECO:0000256" key="2">
    <source>
        <dbReference type="ARBA" id="ARBA00009008"/>
    </source>
</evidence>
<feature type="region of interest" description="Disordered" evidence="10">
    <location>
        <begin position="178"/>
        <end position="318"/>
    </location>
</feature>
<comment type="similarity">
    <text evidence="2">Belongs to the DivIVA family.</text>
</comment>
<evidence type="ECO:0000313" key="11">
    <source>
        <dbReference type="EMBL" id="MDN4479511.1"/>
    </source>
</evidence>
<evidence type="ECO:0000256" key="7">
    <source>
        <dbReference type="ARBA" id="ARBA00023306"/>
    </source>
</evidence>
<keyword evidence="7" id="KW-0131">Cell cycle</keyword>
<evidence type="ECO:0000313" key="12">
    <source>
        <dbReference type="Proteomes" id="UP001172708"/>
    </source>
</evidence>
<feature type="compositionally biased region" description="Polar residues" evidence="10">
    <location>
        <begin position="225"/>
        <end position="235"/>
    </location>
</feature>
<evidence type="ECO:0000256" key="8">
    <source>
        <dbReference type="ARBA" id="ARBA00031737"/>
    </source>
</evidence>
<reference evidence="11" key="1">
    <citation type="submission" date="2023-06" db="EMBL/GenBank/DDBJ databases">
        <title>Egi l300058.</title>
        <authorList>
            <person name="Gao L."/>
            <person name="Fang B.-Z."/>
            <person name="Li W.-J."/>
        </authorList>
    </citation>
    <scope>NUCLEOTIDE SEQUENCE</scope>
    <source>
        <strain evidence="11">EGI L300058</strain>
    </source>
</reference>
<evidence type="ECO:0000256" key="6">
    <source>
        <dbReference type="ARBA" id="ARBA00023054"/>
    </source>
</evidence>
<evidence type="ECO:0000256" key="3">
    <source>
        <dbReference type="ARBA" id="ARBA00018787"/>
    </source>
</evidence>
<dbReference type="PANTHER" id="PTHR35794">
    <property type="entry name" value="CELL DIVISION PROTEIN DIVIVA"/>
    <property type="match status" value="1"/>
</dbReference>
<comment type="subcellular location">
    <subcellularLocation>
        <location evidence="1">Cytoplasm</location>
    </subcellularLocation>
</comment>
<organism evidence="11 12">
    <name type="scientific">Demequina muriae</name>
    <dbReference type="NCBI Taxonomy" id="3051664"/>
    <lineage>
        <taxon>Bacteria</taxon>
        <taxon>Bacillati</taxon>
        <taxon>Actinomycetota</taxon>
        <taxon>Actinomycetes</taxon>
        <taxon>Micrococcales</taxon>
        <taxon>Demequinaceae</taxon>
        <taxon>Demequina</taxon>
    </lineage>
</organism>
<accession>A0ABT8GE01</accession>